<feature type="region of interest" description="Disordered" evidence="1">
    <location>
        <begin position="17"/>
        <end position="51"/>
    </location>
</feature>
<protein>
    <submittedName>
        <fullName evidence="2">Uncharacterized protein</fullName>
    </submittedName>
</protein>
<gene>
    <name evidence="2" type="ORF">CK203_033223</name>
</gene>
<comment type="caution">
    <text evidence="2">The sequence shown here is derived from an EMBL/GenBank/DDBJ whole genome shotgun (WGS) entry which is preliminary data.</text>
</comment>
<feature type="compositionally biased region" description="Basic and acidic residues" evidence="1">
    <location>
        <begin position="19"/>
        <end position="41"/>
    </location>
</feature>
<accession>A0A438HBT8</accession>
<name>A0A438HBT8_VITVI</name>
<dbReference type="EMBL" id="QGNW01000246">
    <property type="protein sequence ID" value="RVW81932.1"/>
    <property type="molecule type" value="Genomic_DNA"/>
</dbReference>
<evidence type="ECO:0000313" key="2">
    <source>
        <dbReference type="EMBL" id="RVW81932.1"/>
    </source>
</evidence>
<dbReference type="AlphaFoldDB" id="A0A438HBT8"/>
<evidence type="ECO:0000313" key="3">
    <source>
        <dbReference type="Proteomes" id="UP000288805"/>
    </source>
</evidence>
<proteinExistence type="predicted"/>
<feature type="compositionally biased region" description="Gly residues" evidence="1">
    <location>
        <begin position="80"/>
        <end position="91"/>
    </location>
</feature>
<sequence length="192" mass="20761">MKTIVQLEICDQVFGRSQGDAEEKADEIDSLKKMKNSRDKNSPIAAPSSVIGLQEQRVADNMASRSFYDRSGSGTRVHGTGTGPGMAGTGGVPSMASFSGAHGEMLFDRTGQMMKNNGPPYAGRRDMGFNDRVIGQSFIAHPASMGVDSIFGHQHPWKASQGCQTLHLLMRLMEAQPLISISLLMLFLEGEI</sequence>
<reference evidence="2 3" key="1">
    <citation type="journal article" date="2018" name="PLoS Genet.">
        <title>Population sequencing reveals clonal diversity and ancestral inbreeding in the grapevine cultivar Chardonnay.</title>
        <authorList>
            <person name="Roach M.J."/>
            <person name="Johnson D.L."/>
            <person name="Bohlmann J."/>
            <person name="van Vuuren H.J."/>
            <person name="Jones S.J."/>
            <person name="Pretorius I.S."/>
            <person name="Schmidt S.A."/>
            <person name="Borneman A.R."/>
        </authorList>
    </citation>
    <scope>NUCLEOTIDE SEQUENCE [LARGE SCALE GENOMIC DNA]</scope>
    <source>
        <strain evidence="3">cv. Chardonnay</strain>
        <tissue evidence="2">Leaf</tissue>
    </source>
</reference>
<feature type="region of interest" description="Disordered" evidence="1">
    <location>
        <begin position="66"/>
        <end position="94"/>
    </location>
</feature>
<organism evidence="2 3">
    <name type="scientific">Vitis vinifera</name>
    <name type="common">Grape</name>
    <dbReference type="NCBI Taxonomy" id="29760"/>
    <lineage>
        <taxon>Eukaryota</taxon>
        <taxon>Viridiplantae</taxon>
        <taxon>Streptophyta</taxon>
        <taxon>Embryophyta</taxon>
        <taxon>Tracheophyta</taxon>
        <taxon>Spermatophyta</taxon>
        <taxon>Magnoliopsida</taxon>
        <taxon>eudicotyledons</taxon>
        <taxon>Gunneridae</taxon>
        <taxon>Pentapetalae</taxon>
        <taxon>rosids</taxon>
        <taxon>Vitales</taxon>
        <taxon>Vitaceae</taxon>
        <taxon>Viteae</taxon>
        <taxon>Vitis</taxon>
    </lineage>
</organism>
<evidence type="ECO:0000256" key="1">
    <source>
        <dbReference type="SAM" id="MobiDB-lite"/>
    </source>
</evidence>
<dbReference type="Proteomes" id="UP000288805">
    <property type="component" value="Unassembled WGS sequence"/>
</dbReference>